<dbReference type="GO" id="GO:0003676">
    <property type="term" value="F:nucleic acid binding"/>
    <property type="evidence" value="ECO:0007669"/>
    <property type="project" value="InterPro"/>
</dbReference>
<dbReference type="Proteomes" id="UP001152523">
    <property type="component" value="Unassembled WGS sequence"/>
</dbReference>
<name>A0AAV0F2X3_9ASTE</name>
<dbReference type="InterPro" id="IPR038538">
    <property type="entry name" value="MTERF_sf"/>
</dbReference>
<keyword evidence="2" id="KW-0804">Transcription</keyword>
<evidence type="ECO:0000256" key="1">
    <source>
        <dbReference type="ARBA" id="ARBA00007692"/>
    </source>
</evidence>
<dbReference type="PANTHER" id="PTHR13068">
    <property type="entry name" value="CGI-12 PROTEIN-RELATED"/>
    <property type="match status" value="1"/>
</dbReference>
<keyword evidence="5" id="KW-1185">Reference proteome</keyword>
<organism evidence="4 5">
    <name type="scientific">Cuscuta epithymum</name>
    <dbReference type="NCBI Taxonomy" id="186058"/>
    <lineage>
        <taxon>Eukaryota</taxon>
        <taxon>Viridiplantae</taxon>
        <taxon>Streptophyta</taxon>
        <taxon>Embryophyta</taxon>
        <taxon>Tracheophyta</taxon>
        <taxon>Spermatophyta</taxon>
        <taxon>Magnoliopsida</taxon>
        <taxon>eudicotyledons</taxon>
        <taxon>Gunneridae</taxon>
        <taxon>Pentapetalae</taxon>
        <taxon>asterids</taxon>
        <taxon>lamiids</taxon>
        <taxon>Solanales</taxon>
        <taxon>Convolvulaceae</taxon>
        <taxon>Cuscuteae</taxon>
        <taxon>Cuscuta</taxon>
        <taxon>Cuscuta subgen. Cuscuta</taxon>
    </lineage>
</organism>
<dbReference type="Gene3D" id="1.25.70.10">
    <property type="entry name" value="Transcription termination factor 3, mitochondrial"/>
    <property type="match status" value="1"/>
</dbReference>
<comment type="caution">
    <text evidence="4">The sequence shown here is derived from an EMBL/GenBank/DDBJ whole genome shotgun (WGS) entry which is preliminary data.</text>
</comment>
<evidence type="ECO:0000313" key="5">
    <source>
        <dbReference type="Proteomes" id="UP001152523"/>
    </source>
</evidence>
<dbReference type="PANTHER" id="PTHR13068:SF166">
    <property type="entry name" value="TRANSCRIPTION TERMINATION FACTOR MTERF15, MITOCHONDRIAL-LIKE"/>
    <property type="match status" value="1"/>
</dbReference>
<keyword evidence="3" id="KW-0809">Transit peptide</keyword>
<dbReference type="SMART" id="SM00733">
    <property type="entry name" value="Mterf"/>
    <property type="match status" value="6"/>
</dbReference>
<dbReference type="GO" id="GO:0006353">
    <property type="term" value="P:DNA-templated transcription termination"/>
    <property type="evidence" value="ECO:0007669"/>
    <property type="project" value="UniProtKB-KW"/>
</dbReference>
<reference evidence="4" key="1">
    <citation type="submission" date="2022-07" db="EMBL/GenBank/DDBJ databases">
        <authorList>
            <person name="Macas J."/>
            <person name="Novak P."/>
            <person name="Neumann P."/>
        </authorList>
    </citation>
    <scope>NUCLEOTIDE SEQUENCE</scope>
</reference>
<dbReference type="EMBL" id="CAMAPF010000956">
    <property type="protein sequence ID" value="CAH9129788.1"/>
    <property type="molecule type" value="Genomic_DNA"/>
</dbReference>
<comment type="similarity">
    <text evidence="1">Belongs to the mTERF family.</text>
</comment>
<dbReference type="FunFam" id="1.25.70.10:FF:000001">
    <property type="entry name" value="Mitochondrial transcription termination factor-like"/>
    <property type="match status" value="1"/>
</dbReference>
<evidence type="ECO:0000256" key="3">
    <source>
        <dbReference type="ARBA" id="ARBA00022946"/>
    </source>
</evidence>
<keyword evidence="2" id="KW-0806">Transcription termination</keyword>
<sequence length="383" mass="43727">MLNFVSKTLPHLRPSARSSLTGIKLYVTKARGKSANAAKKESFVVSYLIDKCGFAPEKAFSASKRITFKTPDNPDSVLSFLKTHGFSETQISKLIQRCPSILSCHPQNTLLPKIEFLKSVGFTVEEYTAMLCGGPSILQRSLENQLLPTIEFLKQFFSSPEQIKVPLKRSPWIFSTSCQALMEGNIELLRRLQVPELSIVHYVQNQPRLFTKEKEEFKRILEDIKGMGFDPSKKLFMVAVHVASSMTRLTWEKKMRAYKKWGLSADQILETFVRNPWIMACSEEKILRGMDFFVNKLGLESSDVFRKPVLIMLSLEKRIIPRCLVYQALAAEGLLKDIKLFIGMFVLSEAKFVKKFVKCYENRIPDLPKLYHSSRGDAKVHLS</sequence>
<dbReference type="AlphaFoldDB" id="A0AAV0F2X3"/>
<keyword evidence="2" id="KW-0805">Transcription regulation</keyword>
<evidence type="ECO:0000313" key="4">
    <source>
        <dbReference type="EMBL" id="CAH9129788.1"/>
    </source>
</evidence>
<accession>A0AAV0F2X3</accession>
<gene>
    <name evidence="4" type="ORF">CEPIT_LOCUS30126</name>
</gene>
<protein>
    <submittedName>
        <fullName evidence="4">Uncharacterized protein</fullName>
    </submittedName>
</protein>
<dbReference type="Pfam" id="PF02536">
    <property type="entry name" value="mTERF"/>
    <property type="match status" value="1"/>
</dbReference>
<proteinExistence type="inferred from homology"/>
<dbReference type="InterPro" id="IPR003690">
    <property type="entry name" value="MTERF"/>
</dbReference>
<evidence type="ECO:0000256" key="2">
    <source>
        <dbReference type="ARBA" id="ARBA00022472"/>
    </source>
</evidence>